<dbReference type="GO" id="GO:0000014">
    <property type="term" value="F:single-stranded DNA endodeoxyribonuclease activity"/>
    <property type="evidence" value="ECO:0007669"/>
    <property type="project" value="TreeGrafter"/>
</dbReference>
<evidence type="ECO:0000259" key="1">
    <source>
        <dbReference type="Pfam" id="PF17906"/>
    </source>
</evidence>
<reference evidence="2 3" key="1">
    <citation type="submission" date="2019-07" db="EMBL/GenBank/DDBJ databases">
        <authorList>
            <person name="Jastrzebski P J."/>
            <person name="Paukszto L."/>
            <person name="Jastrzebski P J."/>
        </authorList>
    </citation>
    <scope>NUCLEOTIDE SEQUENCE [LARGE SCALE GENOMIC DNA]</scope>
    <source>
        <strain evidence="2 3">WMS-il1</strain>
    </source>
</reference>
<dbReference type="GO" id="GO:0003697">
    <property type="term" value="F:single-stranded DNA binding"/>
    <property type="evidence" value="ECO:0007669"/>
    <property type="project" value="TreeGrafter"/>
</dbReference>
<dbReference type="Gene3D" id="1.10.10.1450">
    <property type="match status" value="1"/>
</dbReference>
<accession>A0A564YA01</accession>
<dbReference type="PANTHER" id="PTHR46060:SF2">
    <property type="entry name" value="HISTONE-LYSINE N-METHYLTRANSFERASE SETMAR"/>
    <property type="match status" value="1"/>
</dbReference>
<protein>
    <recommendedName>
        <fullName evidence="1">Mos1 transposase HTH domain-containing protein</fullName>
    </recommendedName>
</protein>
<dbReference type="InterPro" id="IPR052709">
    <property type="entry name" value="Transposase-MT_Hybrid"/>
</dbReference>
<evidence type="ECO:0000313" key="2">
    <source>
        <dbReference type="EMBL" id="VUZ44117.1"/>
    </source>
</evidence>
<dbReference type="AlphaFoldDB" id="A0A564YA01"/>
<dbReference type="GO" id="GO:0000793">
    <property type="term" value="C:condensed chromosome"/>
    <property type="evidence" value="ECO:0007669"/>
    <property type="project" value="TreeGrafter"/>
</dbReference>
<gene>
    <name evidence="2" type="ORF">WMSIL1_LOCUS4498</name>
</gene>
<organism evidence="2 3">
    <name type="scientific">Hymenolepis diminuta</name>
    <name type="common">Rat tapeworm</name>
    <dbReference type="NCBI Taxonomy" id="6216"/>
    <lineage>
        <taxon>Eukaryota</taxon>
        <taxon>Metazoa</taxon>
        <taxon>Spiralia</taxon>
        <taxon>Lophotrochozoa</taxon>
        <taxon>Platyhelminthes</taxon>
        <taxon>Cestoda</taxon>
        <taxon>Eucestoda</taxon>
        <taxon>Cyclophyllidea</taxon>
        <taxon>Hymenolepididae</taxon>
        <taxon>Hymenolepis</taxon>
    </lineage>
</organism>
<dbReference type="Pfam" id="PF17906">
    <property type="entry name" value="HTH_48"/>
    <property type="match status" value="1"/>
</dbReference>
<dbReference type="GO" id="GO:0015074">
    <property type="term" value="P:DNA integration"/>
    <property type="evidence" value="ECO:0007669"/>
    <property type="project" value="TreeGrafter"/>
</dbReference>
<dbReference type="EMBL" id="CABIJS010000123">
    <property type="protein sequence ID" value="VUZ44117.1"/>
    <property type="molecule type" value="Genomic_DNA"/>
</dbReference>
<dbReference type="GO" id="GO:0035861">
    <property type="term" value="C:site of double-strand break"/>
    <property type="evidence" value="ECO:0007669"/>
    <property type="project" value="TreeGrafter"/>
</dbReference>
<sequence>MYTPNNEHIRHIVLFEFHKGNTASSAANTLKDAYANDVVNEKTCKRWFSASDFKKDDFSLKDERRIESGMFKITQF</sequence>
<evidence type="ECO:0000313" key="3">
    <source>
        <dbReference type="Proteomes" id="UP000321570"/>
    </source>
</evidence>
<dbReference type="GO" id="GO:0046975">
    <property type="term" value="F:histone H3K36 methyltransferase activity"/>
    <property type="evidence" value="ECO:0007669"/>
    <property type="project" value="TreeGrafter"/>
</dbReference>
<dbReference type="GO" id="GO:0031297">
    <property type="term" value="P:replication fork processing"/>
    <property type="evidence" value="ECO:0007669"/>
    <property type="project" value="TreeGrafter"/>
</dbReference>
<dbReference type="PANTHER" id="PTHR46060">
    <property type="entry name" value="MARINER MOS1 TRANSPOSASE-LIKE PROTEIN"/>
    <property type="match status" value="1"/>
</dbReference>
<dbReference type="Proteomes" id="UP000321570">
    <property type="component" value="Unassembled WGS sequence"/>
</dbReference>
<dbReference type="GO" id="GO:0006303">
    <property type="term" value="P:double-strand break repair via nonhomologous end joining"/>
    <property type="evidence" value="ECO:0007669"/>
    <property type="project" value="TreeGrafter"/>
</dbReference>
<feature type="domain" description="Mos1 transposase HTH" evidence="1">
    <location>
        <begin position="7"/>
        <end position="49"/>
    </location>
</feature>
<dbReference type="GO" id="GO:0000729">
    <property type="term" value="P:DNA double-strand break processing"/>
    <property type="evidence" value="ECO:0007669"/>
    <property type="project" value="TreeGrafter"/>
</dbReference>
<dbReference type="GO" id="GO:0044774">
    <property type="term" value="P:mitotic DNA integrity checkpoint signaling"/>
    <property type="evidence" value="ECO:0007669"/>
    <property type="project" value="TreeGrafter"/>
</dbReference>
<proteinExistence type="predicted"/>
<dbReference type="GO" id="GO:0003690">
    <property type="term" value="F:double-stranded DNA binding"/>
    <property type="evidence" value="ECO:0007669"/>
    <property type="project" value="TreeGrafter"/>
</dbReference>
<dbReference type="GO" id="GO:0042800">
    <property type="term" value="F:histone H3K4 methyltransferase activity"/>
    <property type="evidence" value="ECO:0007669"/>
    <property type="project" value="TreeGrafter"/>
</dbReference>
<name>A0A564YA01_HYMDI</name>
<dbReference type="GO" id="GO:0044547">
    <property type="term" value="F:DNA topoisomerase binding"/>
    <property type="evidence" value="ECO:0007669"/>
    <property type="project" value="TreeGrafter"/>
</dbReference>
<dbReference type="GO" id="GO:0005634">
    <property type="term" value="C:nucleus"/>
    <property type="evidence" value="ECO:0007669"/>
    <property type="project" value="TreeGrafter"/>
</dbReference>
<dbReference type="InterPro" id="IPR041426">
    <property type="entry name" value="Mos1_HTH"/>
</dbReference>
<keyword evidence="3" id="KW-1185">Reference proteome</keyword>